<sequence length="1060" mass="116097">MPSLRVGFVGGLVGVALGILGTLTTSPRGSTIVDSTTGISSLSQRHIIDDAGASYPGVITIHDEEEGTSPLPRITTSTSISGEQTGGDDRSTADYSGGDVTEATEIATSAPVAGVSGVLPLFSSMGGDAIIHSDIGQGAIHLLEKLPVWLRVLLLVLVLSPLVFWERIETFLRPATAPVLLVARSWLPAGLYSTLSNFSLVSLLWYNLGPLIDLAVELLLPGYSGPSDIAPKTLTALAAVLIVYFRTGRQDDVISQLTRERDEIHSKALSCGLAAKAAMNGVKQARAQIKQLQQALGRKRQLYHQTKSECRAAENRAGSYLDLAHTLLNALCLNHKALQASPAVFRAAEKAQAAVGKKRVMPHGPFGTRKVHTDSAMDWPEQLPYDEETLAPGLRDANFKLNRKILAMKKQLTVVGHHMAAQEDGHAEELKKKDNQISLLRKRASQHGDEVNEMVDRLENTQLELEATEQKVEEHLATIEKLQGQLGDSNAENTRLGKKIDHMEQRQSEANESYKQLNKQSTDYQEACAKVEKETNKKIHDLKAELKEEQRAAKQAREDRDAMESKLKARTKEVETLEQKLNGLEKNSEAAKNELETSVKKAERLEKERDALQSEMKSSAQKVLDLQKQLDTANKKLDANAKEIEALKKERDTLQGKLDRTQEELGALKKELDVVTEKLRKSEEEVEALKSAAGEAAKKTAPKTDKEIELETATKQPKPAAKPPMKNAGTQTDGDVVAQVPMGTGSSQTGQVAQVQKSAYTDKRTETESPQQKLNPATNMGTQTDGDPKPQSETFTAAEVAALKQEIQKLKLELADLEQISQDRNDELTEAQLTFIFAEGEVVDLKKELQAEQQANFQARTKGCVIESELDGVKCKLFKKETELAELEKSKVDMIEQHKAIINLLQEQHERQKGKAPAGSSTGTPGTGSAGGISAPQPSSGGNSTNDQTGPPLPKSSEYGRGFRSNAEDPVDTPETASNDIMAGRKVAKPRGAKKTRAVSAQDTADREWARENYFEVLNGFCDDLEGMDDDRIRRIHKWAKEREDEDELQEGLGVRSSRF</sequence>
<accession>A0ACC3MIU0</accession>
<comment type="caution">
    <text evidence="1">The sequence shown here is derived from an EMBL/GenBank/DDBJ whole genome shotgun (WGS) entry which is preliminary data.</text>
</comment>
<proteinExistence type="predicted"/>
<reference evidence="1" key="1">
    <citation type="submission" date="2023-07" db="EMBL/GenBank/DDBJ databases">
        <title>Black Yeasts Isolated from many extreme environments.</title>
        <authorList>
            <person name="Coleine C."/>
            <person name="Stajich J.E."/>
            <person name="Selbmann L."/>
        </authorList>
    </citation>
    <scope>NUCLEOTIDE SEQUENCE</scope>
    <source>
        <strain evidence="1">CCFEE 5714</strain>
    </source>
</reference>
<name>A0ACC3MIU0_9PEZI</name>
<gene>
    <name evidence="1" type="ORF">LTR37_018318</name>
</gene>
<keyword evidence="2" id="KW-1185">Reference proteome</keyword>
<dbReference type="Proteomes" id="UP001281147">
    <property type="component" value="Unassembled WGS sequence"/>
</dbReference>
<organism evidence="1 2">
    <name type="scientific">Vermiconidia calcicola</name>
    <dbReference type="NCBI Taxonomy" id="1690605"/>
    <lineage>
        <taxon>Eukaryota</taxon>
        <taxon>Fungi</taxon>
        <taxon>Dikarya</taxon>
        <taxon>Ascomycota</taxon>
        <taxon>Pezizomycotina</taxon>
        <taxon>Dothideomycetes</taxon>
        <taxon>Dothideomycetidae</taxon>
        <taxon>Mycosphaerellales</taxon>
        <taxon>Extremaceae</taxon>
        <taxon>Vermiconidia</taxon>
    </lineage>
</organism>
<dbReference type="EMBL" id="JAUTXU010000253">
    <property type="protein sequence ID" value="KAK3691958.1"/>
    <property type="molecule type" value="Genomic_DNA"/>
</dbReference>
<evidence type="ECO:0000313" key="2">
    <source>
        <dbReference type="Proteomes" id="UP001281147"/>
    </source>
</evidence>
<protein>
    <submittedName>
        <fullName evidence="1">Uncharacterized protein</fullName>
    </submittedName>
</protein>
<evidence type="ECO:0000313" key="1">
    <source>
        <dbReference type="EMBL" id="KAK3691958.1"/>
    </source>
</evidence>